<evidence type="ECO:0000259" key="1">
    <source>
        <dbReference type="Pfam" id="PF06983"/>
    </source>
</evidence>
<sequence>MHPVFPCLWFNTDGEEAATFYTSLFPNSRITKVTRYTVPTPSPNEVGSVLTVDFELDGKHYQALNGGPDFPFTEAISLCVPCDSQEESDQLRESLSEGGEGGPCGWLKDRFGLSWQVYPAELDDLCNDPDPARAAAATTAMLQQTRIDLAEIRAAMDAVSTG</sequence>
<keyword evidence="3" id="KW-1185">Reference proteome</keyword>
<feature type="domain" description="PhnB-like" evidence="1">
    <location>
        <begin position="4"/>
        <end position="117"/>
    </location>
</feature>
<dbReference type="InterPro" id="IPR029068">
    <property type="entry name" value="Glyas_Bleomycin-R_OHBP_Dase"/>
</dbReference>
<protein>
    <submittedName>
        <fullName evidence="2">VOC family protein</fullName>
    </submittedName>
</protein>
<dbReference type="InterPro" id="IPR009725">
    <property type="entry name" value="3_dmu_93_MTrfase"/>
</dbReference>
<evidence type="ECO:0000313" key="2">
    <source>
        <dbReference type="EMBL" id="USQ82045.1"/>
    </source>
</evidence>
<evidence type="ECO:0000313" key="3">
    <source>
        <dbReference type="Proteomes" id="UP001056455"/>
    </source>
</evidence>
<dbReference type="Proteomes" id="UP001056455">
    <property type="component" value="Chromosome"/>
</dbReference>
<accession>A0ABY4YZ84</accession>
<proteinExistence type="predicted"/>
<dbReference type="SUPFAM" id="SSF54593">
    <property type="entry name" value="Glyoxalase/Bleomycin resistance protein/Dihydroxybiphenyl dioxygenase"/>
    <property type="match status" value="1"/>
</dbReference>
<dbReference type="RefSeq" id="WP_252595609.1">
    <property type="nucleotide sequence ID" value="NZ_CP099489.1"/>
</dbReference>
<dbReference type="CDD" id="cd06588">
    <property type="entry name" value="PhnB_like"/>
    <property type="match status" value="1"/>
</dbReference>
<dbReference type="PIRSF" id="PIRSF021700">
    <property type="entry name" value="3_dmu_93_MTrfase"/>
    <property type="match status" value="1"/>
</dbReference>
<dbReference type="InterPro" id="IPR028973">
    <property type="entry name" value="PhnB-like"/>
</dbReference>
<name>A0ABY4YZ84_9MICO</name>
<dbReference type="Pfam" id="PF06983">
    <property type="entry name" value="3-dmu-9_3-mt"/>
    <property type="match status" value="1"/>
</dbReference>
<gene>
    <name evidence="2" type="ORF">NF556_10520</name>
</gene>
<organism evidence="2 3">
    <name type="scientific">Ornithinimicrobium faecis</name>
    <dbReference type="NCBI Taxonomy" id="2934158"/>
    <lineage>
        <taxon>Bacteria</taxon>
        <taxon>Bacillati</taxon>
        <taxon>Actinomycetota</taxon>
        <taxon>Actinomycetes</taxon>
        <taxon>Micrococcales</taxon>
        <taxon>Ornithinimicrobiaceae</taxon>
        <taxon>Ornithinimicrobium</taxon>
    </lineage>
</organism>
<dbReference type="Gene3D" id="3.10.180.10">
    <property type="entry name" value="2,3-Dihydroxybiphenyl 1,2-Dioxygenase, domain 1"/>
    <property type="match status" value="1"/>
</dbReference>
<dbReference type="PANTHER" id="PTHR33990">
    <property type="entry name" value="PROTEIN YJDN-RELATED"/>
    <property type="match status" value="1"/>
</dbReference>
<reference evidence="2" key="1">
    <citation type="submission" date="2022-06" db="EMBL/GenBank/DDBJ databases">
        <title>Ornithinimicrobium HY1793.</title>
        <authorList>
            <person name="Huang Y."/>
        </authorList>
    </citation>
    <scope>NUCLEOTIDE SEQUENCE</scope>
    <source>
        <strain evidence="2">HY1793</strain>
    </source>
</reference>
<dbReference type="EMBL" id="CP099489">
    <property type="protein sequence ID" value="USQ82045.1"/>
    <property type="molecule type" value="Genomic_DNA"/>
</dbReference>